<proteinExistence type="predicted"/>
<evidence type="ECO:0000256" key="1">
    <source>
        <dbReference type="SAM" id="Phobius"/>
    </source>
</evidence>
<dbReference type="RefSeq" id="WP_319962725.1">
    <property type="nucleotide sequence ID" value="NZ_JAXARY010000023.1"/>
</dbReference>
<protein>
    <submittedName>
        <fullName evidence="2">Uncharacterized protein</fullName>
    </submittedName>
</protein>
<comment type="caution">
    <text evidence="2">The sequence shown here is derived from an EMBL/GenBank/DDBJ whole genome shotgun (WGS) entry which is preliminary data.</text>
</comment>
<dbReference type="EMBL" id="JAXARY010000023">
    <property type="protein sequence ID" value="MDX8129622.1"/>
    <property type="molecule type" value="Genomic_DNA"/>
</dbReference>
<reference evidence="2 3" key="1">
    <citation type="submission" date="2023-11" db="EMBL/GenBank/DDBJ databases">
        <authorList>
            <person name="Ouyang M.-Y."/>
        </authorList>
    </citation>
    <scope>NUCLEOTIDE SEQUENCE [LARGE SCALE GENOMIC DNA]</scope>
    <source>
        <strain evidence="2 3">OY6</strain>
    </source>
</reference>
<feature type="transmembrane region" description="Helical" evidence="1">
    <location>
        <begin position="66"/>
        <end position="86"/>
    </location>
</feature>
<name>A0ABU4UJE4_9GAMM</name>
<accession>A0ABU4UJE4</accession>
<keyword evidence="3" id="KW-1185">Reference proteome</keyword>
<keyword evidence="1" id="KW-0472">Membrane</keyword>
<sequence length="97" mass="11145">MGRRKRQSTTEDALELLFELTGLYWQIGAIASVILTLVSFNTYTWVDEQYVKALSSPFLGQLAYSYGWVIYLLPLIILGLAMMCCMKSYDSYLRGHF</sequence>
<organism evidence="2 3">
    <name type="scientific">Methylomonas defluvii</name>
    <dbReference type="NCBI Taxonomy" id="3045149"/>
    <lineage>
        <taxon>Bacteria</taxon>
        <taxon>Pseudomonadati</taxon>
        <taxon>Pseudomonadota</taxon>
        <taxon>Gammaproteobacteria</taxon>
        <taxon>Methylococcales</taxon>
        <taxon>Methylococcaceae</taxon>
        <taxon>Methylomonas</taxon>
    </lineage>
</organism>
<gene>
    <name evidence="2" type="ORF">QLH52_20140</name>
</gene>
<dbReference type="Proteomes" id="UP001284537">
    <property type="component" value="Unassembled WGS sequence"/>
</dbReference>
<keyword evidence="1" id="KW-1133">Transmembrane helix</keyword>
<feature type="transmembrane region" description="Helical" evidence="1">
    <location>
        <begin position="21"/>
        <end position="46"/>
    </location>
</feature>
<evidence type="ECO:0000313" key="3">
    <source>
        <dbReference type="Proteomes" id="UP001284537"/>
    </source>
</evidence>
<evidence type="ECO:0000313" key="2">
    <source>
        <dbReference type="EMBL" id="MDX8129622.1"/>
    </source>
</evidence>
<keyword evidence="1" id="KW-0812">Transmembrane</keyword>